<dbReference type="InterPro" id="IPR048903">
    <property type="entry name" value="MdcG_N"/>
</dbReference>
<dbReference type="AlphaFoldDB" id="A0AAF0BH00"/>
<dbReference type="Pfam" id="PF10620">
    <property type="entry name" value="MdcG"/>
    <property type="match status" value="1"/>
</dbReference>
<dbReference type="GO" id="GO:0016779">
    <property type="term" value="F:nucleotidyltransferase activity"/>
    <property type="evidence" value="ECO:0007669"/>
    <property type="project" value="UniProtKB-KW"/>
</dbReference>
<feature type="domain" description="Phosphoribosyl-dephospho-CoA transferase MdcG N-terminal" evidence="4">
    <location>
        <begin position="7"/>
        <end position="80"/>
    </location>
</feature>
<evidence type="ECO:0000256" key="1">
    <source>
        <dbReference type="ARBA" id="ARBA00022679"/>
    </source>
</evidence>
<protein>
    <submittedName>
        <fullName evidence="5">Malonate decarboxylase holo-ACP synthase</fullName>
    </submittedName>
</protein>
<dbReference type="NCBIfam" id="TIGR03135">
    <property type="entry name" value="malonate_mdcG"/>
    <property type="match status" value="1"/>
</dbReference>
<name>A0AAF0BH00_9ENTE</name>
<accession>A0AAF0BH00</accession>
<gene>
    <name evidence="5" type="ORF">PML95_08125</name>
</gene>
<organism evidence="5 6">
    <name type="scientific">Vagococcus lutrae</name>
    <dbReference type="NCBI Taxonomy" id="81947"/>
    <lineage>
        <taxon>Bacteria</taxon>
        <taxon>Bacillati</taxon>
        <taxon>Bacillota</taxon>
        <taxon>Bacilli</taxon>
        <taxon>Lactobacillales</taxon>
        <taxon>Enterococcaceae</taxon>
        <taxon>Vagococcus</taxon>
    </lineage>
</organism>
<evidence type="ECO:0000259" key="3">
    <source>
        <dbReference type="Pfam" id="PF10620"/>
    </source>
</evidence>
<evidence type="ECO:0000313" key="6">
    <source>
        <dbReference type="Proteomes" id="UP001179600"/>
    </source>
</evidence>
<sequence>MVKINIQPHDLVVFASTALVIHEETPDWVAALLNKPRLTAVCRRASLHDELLPIGLRGKDRSQRFACWVPVKAVEQHIQPFELLDTHFQKNICSNHQHYFVVQHYQAIYPFLCENHIGIGGSLGFELATGIGTVKETSDLDLIWYADEPFSQSEAKTMLTNLSFKNEIPDCQVITSKGGFSLKEYATSETFLMKTIQGPILTKEGW</sequence>
<dbReference type="RefSeq" id="WP_202584754.1">
    <property type="nucleotide sequence ID" value="NZ_BKBT01000001.1"/>
</dbReference>
<keyword evidence="2" id="KW-0548">Nucleotidyltransferase</keyword>
<dbReference type="EMBL" id="CP116507">
    <property type="protein sequence ID" value="WCG22357.1"/>
    <property type="molecule type" value="Genomic_DNA"/>
</dbReference>
<proteinExistence type="predicted"/>
<evidence type="ECO:0000259" key="4">
    <source>
        <dbReference type="Pfam" id="PF20866"/>
    </source>
</evidence>
<dbReference type="Proteomes" id="UP001179600">
    <property type="component" value="Chromosome"/>
</dbReference>
<evidence type="ECO:0000313" key="5">
    <source>
        <dbReference type="EMBL" id="WCG22357.1"/>
    </source>
</evidence>
<keyword evidence="1" id="KW-0808">Transferase</keyword>
<dbReference type="NCBIfam" id="NF002332">
    <property type="entry name" value="PRK01293.1"/>
    <property type="match status" value="1"/>
</dbReference>
<evidence type="ECO:0000256" key="2">
    <source>
        <dbReference type="ARBA" id="ARBA00022695"/>
    </source>
</evidence>
<dbReference type="Pfam" id="PF20866">
    <property type="entry name" value="MdcG_N"/>
    <property type="match status" value="1"/>
</dbReference>
<reference evidence="5" key="1">
    <citation type="submission" date="2023-01" db="EMBL/GenBank/DDBJ databases">
        <title>Oxazolidinone resistance genes in florfenicol resistant enterococci from beef cattle and veal calves at slaughter.</title>
        <authorList>
            <person name="Biggel M."/>
        </authorList>
    </citation>
    <scope>NUCLEOTIDE SEQUENCE</scope>
    <source>
        <strain evidence="5">K204-1</strain>
    </source>
</reference>
<dbReference type="InterPro" id="IPR049180">
    <property type="entry name" value="MdcG_C"/>
</dbReference>
<feature type="domain" description="Phosphoribosyl-dephospho-CoA transferase MdcG C-terminal" evidence="3">
    <location>
        <begin position="116"/>
        <end position="203"/>
    </location>
</feature>
<dbReference type="InterPro" id="IPR017557">
    <property type="entry name" value="Holo-ACP_synthase"/>
</dbReference>